<dbReference type="InterPro" id="IPR011598">
    <property type="entry name" value="bHLH_dom"/>
</dbReference>
<dbReference type="GO" id="GO:0001227">
    <property type="term" value="F:DNA-binding transcription repressor activity, RNA polymerase II-specific"/>
    <property type="evidence" value="ECO:0007669"/>
    <property type="project" value="UniProtKB-ARBA"/>
</dbReference>
<evidence type="ECO:0000256" key="3">
    <source>
        <dbReference type="ARBA" id="ARBA00023163"/>
    </source>
</evidence>
<keyword evidence="4" id="KW-0539">Nucleus</keyword>
<dbReference type="FunFam" id="4.10.280.10:FF:000038">
    <property type="entry name" value="achaete-scute homolog 3"/>
    <property type="match status" value="1"/>
</dbReference>
<accession>A0A9D3NCP2</accession>
<dbReference type="GO" id="GO:0005634">
    <property type="term" value="C:nucleus"/>
    <property type="evidence" value="ECO:0007669"/>
    <property type="project" value="UniProtKB-ARBA"/>
</dbReference>
<dbReference type="CDD" id="cd19746">
    <property type="entry name" value="bHLH_TS_ASCL4"/>
    <property type="match status" value="1"/>
</dbReference>
<dbReference type="OrthoDB" id="5976910at2759"/>
<dbReference type="SUPFAM" id="SSF47459">
    <property type="entry name" value="HLH, helix-loop-helix DNA-binding domain"/>
    <property type="match status" value="1"/>
</dbReference>
<dbReference type="Gene3D" id="4.10.280.10">
    <property type="entry name" value="Helix-loop-helix DNA-binding domain"/>
    <property type="match status" value="1"/>
</dbReference>
<dbReference type="InterPro" id="IPR036638">
    <property type="entry name" value="HLH_DNA-bd_sf"/>
</dbReference>
<keyword evidence="7" id="KW-1185">Reference proteome</keyword>
<dbReference type="SMART" id="SM00353">
    <property type="entry name" value="HLH"/>
    <property type="match status" value="1"/>
</dbReference>
<evidence type="ECO:0000256" key="1">
    <source>
        <dbReference type="ARBA" id="ARBA00023015"/>
    </source>
</evidence>
<evidence type="ECO:0000313" key="6">
    <source>
        <dbReference type="EMBL" id="KAG7320311.1"/>
    </source>
</evidence>
<name>A0A9D3NCP2_9TELE</name>
<dbReference type="GO" id="GO:0000977">
    <property type="term" value="F:RNA polymerase II transcription regulatory region sequence-specific DNA binding"/>
    <property type="evidence" value="ECO:0007669"/>
    <property type="project" value="UniProtKB-ARBA"/>
</dbReference>
<organism evidence="6 7">
    <name type="scientific">Hemibagrus wyckioides</name>
    <dbReference type="NCBI Taxonomy" id="337641"/>
    <lineage>
        <taxon>Eukaryota</taxon>
        <taxon>Metazoa</taxon>
        <taxon>Chordata</taxon>
        <taxon>Craniata</taxon>
        <taxon>Vertebrata</taxon>
        <taxon>Euteleostomi</taxon>
        <taxon>Actinopterygii</taxon>
        <taxon>Neopterygii</taxon>
        <taxon>Teleostei</taxon>
        <taxon>Ostariophysi</taxon>
        <taxon>Siluriformes</taxon>
        <taxon>Bagridae</taxon>
        <taxon>Hemibagrus</taxon>
    </lineage>
</organism>
<dbReference type="PANTHER" id="PTHR23349:SF108">
    <property type="entry name" value="BHLH DOMAIN-CONTAINING PROTEIN"/>
    <property type="match status" value="1"/>
</dbReference>
<reference evidence="6 7" key="1">
    <citation type="submission" date="2021-06" db="EMBL/GenBank/DDBJ databases">
        <title>Chromosome-level genome assembly of the red-tail catfish (Hemibagrus wyckioides).</title>
        <authorList>
            <person name="Shao F."/>
        </authorList>
    </citation>
    <scope>NUCLEOTIDE SEQUENCE [LARGE SCALE GENOMIC DNA]</scope>
    <source>
        <strain evidence="6">EC202008001</strain>
        <tissue evidence="6">Blood</tissue>
    </source>
</reference>
<evidence type="ECO:0000256" key="4">
    <source>
        <dbReference type="ARBA" id="ARBA00023242"/>
    </source>
</evidence>
<dbReference type="Pfam" id="PF00010">
    <property type="entry name" value="HLH"/>
    <property type="match status" value="1"/>
</dbReference>
<dbReference type="PANTHER" id="PTHR23349">
    <property type="entry name" value="BASIC HELIX-LOOP-HELIX TRANSCRIPTION FACTOR, TWIST"/>
    <property type="match status" value="1"/>
</dbReference>
<keyword evidence="3" id="KW-0804">Transcription</keyword>
<keyword evidence="1" id="KW-0805">Transcription regulation</keyword>
<comment type="caution">
    <text evidence="6">The sequence shown here is derived from an EMBL/GenBank/DDBJ whole genome shotgun (WGS) entry which is preliminary data.</text>
</comment>
<sequence length="192" mass="22374">MRWSPPTVQIVAKQMAADHLQDFAEQGSYVRPLSFGLCMEHQHAPFRDALSLHFEQTYLEPVYSHRYSGCFSYLHFPTHVSMYDCSFEPAFIRKRNERERQRVRCVNEGYARLREHLPQEFEDKRLSKVETLRAAISYIKHLQNLLELRLPDAMMELSPGSTRGSEAMRQLTECNSDGESKHSLSDNGEPCY</sequence>
<gene>
    <name evidence="6" type="ORF">KOW79_016164</name>
</gene>
<keyword evidence="2" id="KW-0238">DNA-binding</keyword>
<evidence type="ECO:0000313" key="7">
    <source>
        <dbReference type="Proteomes" id="UP000824219"/>
    </source>
</evidence>
<protein>
    <recommendedName>
        <fullName evidence="5">BHLH domain-containing protein</fullName>
    </recommendedName>
</protein>
<dbReference type="PROSITE" id="PS50888">
    <property type="entry name" value="BHLH"/>
    <property type="match status" value="1"/>
</dbReference>
<dbReference type="AlphaFoldDB" id="A0A9D3NCP2"/>
<evidence type="ECO:0000259" key="5">
    <source>
        <dbReference type="PROSITE" id="PS50888"/>
    </source>
</evidence>
<dbReference type="GO" id="GO:0005667">
    <property type="term" value="C:transcription regulator complex"/>
    <property type="evidence" value="ECO:0007669"/>
    <property type="project" value="UniProtKB-ARBA"/>
</dbReference>
<dbReference type="GO" id="GO:0048513">
    <property type="term" value="P:animal organ development"/>
    <property type="evidence" value="ECO:0007669"/>
    <property type="project" value="UniProtKB-ARBA"/>
</dbReference>
<dbReference type="GO" id="GO:0046983">
    <property type="term" value="F:protein dimerization activity"/>
    <property type="evidence" value="ECO:0007669"/>
    <property type="project" value="InterPro"/>
</dbReference>
<dbReference type="GO" id="GO:0060429">
    <property type="term" value="P:epithelium development"/>
    <property type="evidence" value="ECO:0007669"/>
    <property type="project" value="UniProtKB-ARBA"/>
</dbReference>
<evidence type="ECO:0000256" key="2">
    <source>
        <dbReference type="ARBA" id="ARBA00023125"/>
    </source>
</evidence>
<dbReference type="InterPro" id="IPR050283">
    <property type="entry name" value="E-box_TF_Regulators"/>
</dbReference>
<proteinExistence type="predicted"/>
<dbReference type="Proteomes" id="UP000824219">
    <property type="component" value="Linkage Group LG19"/>
</dbReference>
<feature type="domain" description="BHLH" evidence="5">
    <location>
        <begin position="90"/>
        <end position="142"/>
    </location>
</feature>
<dbReference type="EMBL" id="JAHKSW010000019">
    <property type="protein sequence ID" value="KAG7320311.1"/>
    <property type="molecule type" value="Genomic_DNA"/>
</dbReference>